<geneLocation type="mitochondrion" evidence="22"/>
<feature type="transmembrane region" description="Helical" evidence="19">
    <location>
        <begin position="112"/>
        <end position="132"/>
    </location>
</feature>
<dbReference type="Pfam" id="PF00033">
    <property type="entry name" value="Cytochrome_B"/>
    <property type="match status" value="1"/>
</dbReference>
<comment type="cofactor">
    <cofactor evidence="18">
        <name>heme</name>
        <dbReference type="ChEBI" id="CHEBI:30413"/>
    </cofactor>
    <text evidence="18">Binds 2 heme groups non-covalently.</text>
</comment>
<dbReference type="SUPFAM" id="SSF81342">
    <property type="entry name" value="Transmembrane di-heme cytochromes"/>
    <property type="match status" value="1"/>
</dbReference>
<dbReference type="GO" id="GO:0045275">
    <property type="term" value="C:respiratory chain complex III"/>
    <property type="evidence" value="ECO:0007669"/>
    <property type="project" value="InterPro"/>
</dbReference>
<feature type="transmembrane region" description="Helical" evidence="19">
    <location>
        <begin position="28"/>
        <end position="55"/>
    </location>
</feature>
<evidence type="ECO:0000256" key="6">
    <source>
        <dbReference type="ARBA" id="ARBA00022617"/>
    </source>
</evidence>
<accession>L7NWP5</accession>
<dbReference type="EMBL" id="JQ407804">
    <property type="protein sequence ID" value="AFC77893.1"/>
    <property type="molecule type" value="Genomic_DNA"/>
</dbReference>
<feature type="transmembrane region" description="Helical" evidence="19">
    <location>
        <begin position="322"/>
        <end position="342"/>
    </location>
</feature>
<name>L7NWP5_PHOPA</name>
<evidence type="ECO:0000256" key="9">
    <source>
        <dbReference type="ARBA" id="ARBA00022723"/>
    </source>
</evidence>
<proteinExistence type="inferred from homology"/>
<feature type="binding site" description="axial binding residue" evidence="18">
    <location>
        <position position="96"/>
    </location>
    <ligand>
        <name>heme b</name>
        <dbReference type="ChEBI" id="CHEBI:60344"/>
        <label>b566</label>
    </ligand>
    <ligandPart>
        <name>Fe</name>
        <dbReference type="ChEBI" id="CHEBI:18248"/>
    </ligandPart>
</feature>
<keyword evidence="13 18" id="KW-0408">Iron</keyword>
<dbReference type="InterPro" id="IPR027387">
    <property type="entry name" value="Cytb/b6-like_sf"/>
</dbReference>
<dbReference type="PROSITE" id="PS51002">
    <property type="entry name" value="CYTB_NTER"/>
    <property type="match status" value="1"/>
</dbReference>
<dbReference type="GO" id="GO:0016491">
    <property type="term" value="F:oxidoreductase activity"/>
    <property type="evidence" value="ECO:0007669"/>
    <property type="project" value="UniProtKB-UniRule"/>
</dbReference>
<reference evidence="22" key="1">
    <citation type="submission" date="2012-01" db="EMBL/GenBank/DDBJ databases">
        <title>Mitochondrial genomes of three spider species.</title>
        <authorList>
            <person name="Podsiadlowski L."/>
            <person name="Arabi J."/>
            <person name="Fahrein K."/>
        </authorList>
    </citation>
    <scope>NUCLEOTIDE SEQUENCE</scope>
</reference>
<feature type="transmembrane region" description="Helical" evidence="19">
    <location>
        <begin position="76"/>
        <end position="97"/>
    </location>
</feature>
<dbReference type="Gene3D" id="1.20.810.10">
    <property type="entry name" value="Cytochrome Bc1 Complex, Chain C"/>
    <property type="match status" value="1"/>
</dbReference>
<dbReference type="PIRSF" id="PIRSF038885">
    <property type="entry name" value="COB"/>
    <property type="match status" value="1"/>
</dbReference>
<dbReference type="AlphaFoldDB" id="L7NWP5"/>
<evidence type="ECO:0000259" key="20">
    <source>
        <dbReference type="PROSITE" id="PS51002"/>
    </source>
</evidence>
<evidence type="ECO:0000256" key="8">
    <source>
        <dbReference type="ARBA" id="ARBA00022692"/>
    </source>
</evidence>
<dbReference type="PANTHER" id="PTHR19271:SF16">
    <property type="entry name" value="CYTOCHROME B"/>
    <property type="match status" value="1"/>
</dbReference>
<organism evidence="22">
    <name type="scientific">Pholcus phalangioides</name>
    <name type="common">Longbodied cellar spider</name>
    <name type="synonym">Aranea phalangioides</name>
    <dbReference type="NCBI Taxonomy" id="6932"/>
    <lineage>
        <taxon>Eukaryota</taxon>
        <taxon>Metazoa</taxon>
        <taxon>Ecdysozoa</taxon>
        <taxon>Arthropoda</taxon>
        <taxon>Chelicerata</taxon>
        <taxon>Arachnida</taxon>
        <taxon>Araneae</taxon>
        <taxon>Araneomorphae</taxon>
        <taxon>Haplogynae</taxon>
        <taxon>Pholcoidea</taxon>
        <taxon>Pholcidae</taxon>
        <taxon>Pholcus</taxon>
    </lineage>
</organism>
<comment type="function">
    <text evidence="1 19">Component of the ubiquinol-cytochrome c reductase complex (complex III or cytochrome b-c1 complex) that is part of the mitochondrial respiratory chain. The b-c1 complex mediates electron transfer from ubiquinol to cytochrome c. Contributes to the generation of a proton gradient across the mitochondrial membrane that is then used for ATP synthesis.</text>
</comment>
<keyword evidence="9 18" id="KW-0479">Metal-binding</keyword>
<feature type="binding site" description="axial binding residue" evidence="18">
    <location>
        <position position="82"/>
    </location>
    <ligand>
        <name>heme b</name>
        <dbReference type="ChEBI" id="CHEBI:60344"/>
        <label>b562</label>
    </ligand>
    <ligandPart>
        <name>Fe</name>
        <dbReference type="ChEBI" id="CHEBI:18248"/>
    </ligandPart>
</feature>
<evidence type="ECO:0000256" key="11">
    <source>
        <dbReference type="ARBA" id="ARBA00022982"/>
    </source>
</evidence>
<keyword evidence="5 19" id="KW-0813">Transport</keyword>
<keyword evidence="16 19" id="KW-0472">Membrane</keyword>
<evidence type="ECO:0000256" key="1">
    <source>
        <dbReference type="ARBA" id="ARBA00002566"/>
    </source>
</evidence>
<dbReference type="CDD" id="cd00290">
    <property type="entry name" value="cytochrome_b_C"/>
    <property type="match status" value="1"/>
</dbReference>
<evidence type="ECO:0000256" key="18">
    <source>
        <dbReference type="PIRSR" id="PIRSR038885-2"/>
    </source>
</evidence>
<dbReference type="InterPro" id="IPR036150">
    <property type="entry name" value="Cyt_b/b6_C_sf"/>
</dbReference>
<dbReference type="PROSITE" id="PS51003">
    <property type="entry name" value="CYTB_CTER"/>
    <property type="match status" value="1"/>
</dbReference>
<feature type="transmembrane region" description="Helical" evidence="19">
    <location>
        <begin position="139"/>
        <end position="165"/>
    </location>
</feature>
<dbReference type="InterPro" id="IPR048259">
    <property type="entry name" value="Cytochrome_b_N_euk/bac"/>
</dbReference>
<evidence type="ECO:0000256" key="3">
    <source>
        <dbReference type="ARBA" id="ARBA00011649"/>
    </source>
</evidence>
<keyword evidence="15 19" id="KW-0496">Mitochondrion</keyword>
<keyword evidence="6 18" id="KW-0349">Heme</keyword>
<dbReference type="PANTHER" id="PTHR19271">
    <property type="entry name" value="CYTOCHROME B"/>
    <property type="match status" value="1"/>
</dbReference>
<keyword evidence="11 19" id="KW-0249">Electron transport</keyword>
<comment type="similarity">
    <text evidence="19">Belongs to the cytochrome b family.</text>
</comment>
<protein>
    <recommendedName>
        <fullName evidence="4 19">Cytochrome b</fullName>
    </recommendedName>
</protein>
<dbReference type="GO" id="GO:0046872">
    <property type="term" value="F:metal ion binding"/>
    <property type="evidence" value="ECO:0007669"/>
    <property type="project" value="UniProtKB-UniRule"/>
</dbReference>
<evidence type="ECO:0000256" key="12">
    <source>
        <dbReference type="ARBA" id="ARBA00022989"/>
    </source>
</evidence>
<comment type="cofactor">
    <cofactor evidence="19">
        <name>heme b</name>
        <dbReference type="ChEBI" id="CHEBI:60344"/>
    </cofactor>
    <text evidence="19">Binds 2 heme groups non-covalently.</text>
</comment>
<comment type="subcellular location">
    <subcellularLocation>
        <location evidence="2">Mitochondrion inner membrane</location>
        <topology evidence="2">Multi-pass membrane protein</topology>
    </subcellularLocation>
</comment>
<keyword evidence="7 19" id="KW-0679">Respiratory chain</keyword>
<evidence type="ECO:0000256" key="14">
    <source>
        <dbReference type="ARBA" id="ARBA00023075"/>
    </source>
</evidence>
<dbReference type="InterPro" id="IPR005797">
    <property type="entry name" value="Cyt_b/b6_N"/>
</dbReference>
<dbReference type="SUPFAM" id="SSF81648">
    <property type="entry name" value="a domain/subunit of cytochrome bc1 complex (Ubiquinol-cytochrome c reductase)"/>
    <property type="match status" value="1"/>
</dbReference>
<evidence type="ECO:0000256" key="7">
    <source>
        <dbReference type="ARBA" id="ARBA00022660"/>
    </source>
</evidence>
<evidence type="ECO:0000256" key="10">
    <source>
        <dbReference type="ARBA" id="ARBA00022792"/>
    </source>
</evidence>
<evidence type="ECO:0000256" key="15">
    <source>
        <dbReference type="ARBA" id="ARBA00023128"/>
    </source>
</evidence>
<evidence type="ECO:0000313" key="22">
    <source>
        <dbReference type="EMBL" id="AFC77893.1"/>
    </source>
</evidence>
<evidence type="ECO:0000256" key="13">
    <source>
        <dbReference type="ARBA" id="ARBA00023004"/>
    </source>
</evidence>
<evidence type="ECO:0000256" key="5">
    <source>
        <dbReference type="ARBA" id="ARBA00022448"/>
    </source>
</evidence>
<dbReference type="InterPro" id="IPR005798">
    <property type="entry name" value="Cyt_b/b6_C"/>
</dbReference>
<feature type="transmembrane region" description="Helical" evidence="19">
    <location>
        <begin position="261"/>
        <end position="280"/>
    </location>
</feature>
<sequence>MRQVVRKSELGFINGMLVDLPSPSSLTYMWGFGSLLGLFLTVQLLTGLFLSMHYVSFIDESFSSVVHIMRDVNGGWMMRVIHSNGASCMFMMMYIHIGRGLYYSSYFKRNTWMSGVSILLLCMGTAFLGYVLPWGQMSFWAATVITNLLSAVPYLGVTLVEWIWGGFSVGDPTLVRFFSFHFLFPFVMVVFVVLHLIFLHDSGSGNFLGLSGDVDSVVFHPYFIYKDLVGFMVGLGLLMVISLWMPYVFMDVENFIPANPMVTPIHIQPEWYFLFAYAILRSVPSKIGGVVALVMSVVILYMLPFFSLAGYGSRSLYFGGEVLFWMLCVVWFMLTWCGACVVEEPFVIYSQVLSIMYFFLMIIVGNFGGLIK</sequence>
<dbReference type="InterPro" id="IPR048260">
    <property type="entry name" value="Cytochrome_b_C_euk/bac"/>
</dbReference>
<feature type="transmembrane region" description="Helical" evidence="19">
    <location>
        <begin position="354"/>
        <end position="371"/>
    </location>
</feature>
<feature type="domain" description="Cytochrome b/b6 C-terminal region profile" evidence="21">
    <location>
        <begin position="209"/>
        <end position="372"/>
    </location>
</feature>
<keyword evidence="14" id="KW-0830">Ubiquinone</keyword>
<evidence type="ECO:0000259" key="21">
    <source>
        <dbReference type="PROSITE" id="PS51003"/>
    </source>
</evidence>
<evidence type="ECO:0000256" key="2">
    <source>
        <dbReference type="ARBA" id="ARBA00004448"/>
    </source>
</evidence>
<dbReference type="CDD" id="cd00284">
    <property type="entry name" value="Cytochrome_b_N"/>
    <property type="match status" value="1"/>
</dbReference>
<dbReference type="InterPro" id="IPR016174">
    <property type="entry name" value="Di-haem_cyt_TM"/>
</dbReference>
<feature type="transmembrane region" description="Helical" evidence="19">
    <location>
        <begin position="228"/>
        <end position="249"/>
    </location>
</feature>
<evidence type="ECO:0000256" key="16">
    <source>
        <dbReference type="ARBA" id="ARBA00023136"/>
    </source>
</evidence>
<feature type="domain" description="Cytochrome b/b6 N-terminal region profile" evidence="20">
    <location>
        <begin position="1"/>
        <end position="208"/>
    </location>
</feature>
<feature type="transmembrane region" description="Helical" evidence="19">
    <location>
        <begin position="287"/>
        <end position="310"/>
    </location>
</feature>
<comment type="subunit">
    <text evidence="3">The main subunits of complex b-c1 are: cytochrome b, cytochrome c1 and the Rieske protein.</text>
</comment>
<dbReference type="GO" id="GO:0008121">
    <property type="term" value="F:quinol-cytochrome-c reductase activity"/>
    <property type="evidence" value="ECO:0007669"/>
    <property type="project" value="InterPro"/>
</dbReference>
<dbReference type="Pfam" id="PF00032">
    <property type="entry name" value="Cytochrom_B_C"/>
    <property type="match status" value="1"/>
</dbReference>
<keyword evidence="12 19" id="KW-1133">Transmembrane helix</keyword>
<dbReference type="GO" id="GO:0006122">
    <property type="term" value="P:mitochondrial electron transport, ubiquinol to cytochrome c"/>
    <property type="evidence" value="ECO:0007669"/>
    <property type="project" value="TreeGrafter"/>
</dbReference>
<gene>
    <name evidence="22" type="primary">COB</name>
</gene>
<dbReference type="InterPro" id="IPR030689">
    <property type="entry name" value="Cytochrome_b"/>
</dbReference>
<feature type="binding site" description="axial binding residue" evidence="18">
    <location>
        <position position="181"/>
    </location>
    <ligand>
        <name>heme b</name>
        <dbReference type="ChEBI" id="CHEBI:60344"/>
        <label>b562</label>
    </ligand>
    <ligandPart>
        <name>Fe</name>
        <dbReference type="ChEBI" id="CHEBI:18248"/>
    </ligandPart>
</feature>
<keyword evidence="8 19" id="KW-0812">Transmembrane</keyword>
<feature type="binding site" evidence="17">
    <location>
        <position position="200"/>
    </location>
    <ligand>
        <name>a ubiquinone</name>
        <dbReference type="ChEBI" id="CHEBI:16389"/>
    </ligand>
</feature>
<evidence type="ECO:0000256" key="4">
    <source>
        <dbReference type="ARBA" id="ARBA00013531"/>
    </source>
</evidence>
<feature type="binding site" description="axial binding residue" evidence="18">
    <location>
        <position position="195"/>
    </location>
    <ligand>
        <name>heme b</name>
        <dbReference type="ChEBI" id="CHEBI:60344"/>
        <label>b566</label>
    </ligand>
    <ligandPart>
        <name>Fe</name>
        <dbReference type="ChEBI" id="CHEBI:18248"/>
    </ligandPart>
</feature>
<evidence type="ECO:0000256" key="17">
    <source>
        <dbReference type="PIRSR" id="PIRSR038885-1"/>
    </source>
</evidence>
<dbReference type="GO" id="GO:0005743">
    <property type="term" value="C:mitochondrial inner membrane"/>
    <property type="evidence" value="ECO:0007669"/>
    <property type="project" value="UniProtKB-SubCell"/>
</dbReference>
<keyword evidence="10" id="KW-0999">Mitochondrion inner membrane</keyword>
<evidence type="ECO:0000256" key="19">
    <source>
        <dbReference type="RuleBase" id="RU362117"/>
    </source>
</evidence>
<feature type="transmembrane region" description="Helical" evidence="19">
    <location>
        <begin position="177"/>
        <end position="199"/>
    </location>
</feature>